<feature type="domain" description="HTH araC/xylS-type" evidence="4">
    <location>
        <begin position="175"/>
        <end position="275"/>
    </location>
</feature>
<gene>
    <name evidence="5" type="ORF">SAMN04488505_104185</name>
</gene>
<dbReference type="SMART" id="SM00342">
    <property type="entry name" value="HTH_ARAC"/>
    <property type="match status" value="1"/>
</dbReference>
<dbReference type="Pfam" id="PF02311">
    <property type="entry name" value="AraC_binding"/>
    <property type="match status" value="1"/>
</dbReference>
<sequence>MVRENMHQLVEVVRKTLDGPPIKETQFSFFQMAYVISGTGIVQMNDNRAFYKEGAFILMNPSDAHAFDISSPTELLLIRLNSSYVKEYRWKSLDCLECLLYYATRVSGCVMQCKSDMVRVRKIVELLLLQQQQQNDPYYQDLTMHFVNALIVIAARNISMMKPSNLKPNSDQRIQEIIRYIQNNIYDPQKLKAATIAKEASLSEAYLGSYFKKQCGETIQQFIAQYRIRLIEHRLKFSDKLINEIVAEFGFADESHLNKFFKKHRNMSLSAYRKTVMSAA</sequence>
<keyword evidence="1" id="KW-0805">Transcription regulation</keyword>
<dbReference type="STRING" id="573321.SAMN04488505_104185"/>
<keyword evidence="2 5" id="KW-0238">DNA-binding</keyword>
<dbReference type="SUPFAM" id="SSF46689">
    <property type="entry name" value="Homeodomain-like"/>
    <property type="match status" value="2"/>
</dbReference>
<evidence type="ECO:0000313" key="5">
    <source>
        <dbReference type="EMBL" id="SEM36862.1"/>
    </source>
</evidence>
<dbReference type="InterPro" id="IPR018060">
    <property type="entry name" value="HTH_AraC"/>
</dbReference>
<dbReference type="InterPro" id="IPR011051">
    <property type="entry name" value="RmlC_Cupin_sf"/>
</dbReference>
<dbReference type="Pfam" id="PF12833">
    <property type="entry name" value="HTH_18"/>
    <property type="match status" value="1"/>
</dbReference>
<keyword evidence="6" id="KW-1185">Reference proteome</keyword>
<dbReference type="AlphaFoldDB" id="A0A1H7XSE5"/>
<evidence type="ECO:0000256" key="2">
    <source>
        <dbReference type="ARBA" id="ARBA00023125"/>
    </source>
</evidence>
<dbReference type="InterPro" id="IPR014710">
    <property type="entry name" value="RmlC-like_jellyroll"/>
</dbReference>
<keyword evidence="3" id="KW-0804">Transcription</keyword>
<dbReference type="Gene3D" id="1.10.10.60">
    <property type="entry name" value="Homeodomain-like"/>
    <property type="match status" value="2"/>
</dbReference>
<proteinExistence type="predicted"/>
<dbReference type="Gene3D" id="2.60.120.10">
    <property type="entry name" value="Jelly Rolls"/>
    <property type="match status" value="1"/>
</dbReference>
<evidence type="ECO:0000256" key="1">
    <source>
        <dbReference type="ARBA" id="ARBA00023015"/>
    </source>
</evidence>
<dbReference type="SUPFAM" id="SSF51182">
    <property type="entry name" value="RmlC-like cupins"/>
    <property type="match status" value="1"/>
</dbReference>
<dbReference type="EMBL" id="FOBB01000004">
    <property type="protein sequence ID" value="SEM36862.1"/>
    <property type="molecule type" value="Genomic_DNA"/>
</dbReference>
<dbReference type="PANTHER" id="PTHR43280">
    <property type="entry name" value="ARAC-FAMILY TRANSCRIPTIONAL REGULATOR"/>
    <property type="match status" value="1"/>
</dbReference>
<dbReference type="GO" id="GO:0043565">
    <property type="term" value="F:sequence-specific DNA binding"/>
    <property type="evidence" value="ECO:0007669"/>
    <property type="project" value="InterPro"/>
</dbReference>
<organism evidence="5 6">
    <name type="scientific">Chitinophaga rupis</name>
    <dbReference type="NCBI Taxonomy" id="573321"/>
    <lineage>
        <taxon>Bacteria</taxon>
        <taxon>Pseudomonadati</taxon>
        <taxon>Bacteroidota</taxon>
        <taxon>Chitinophagia</taxon>
        <taxon>Chitinophagales</taxon>
        <taxon>Chitinophagaceae</taxon>
        <taxon>Chitinophaga</taxon>
    </lineage>
</organism>
<dbReference type="PANTHER" id="PTHR43280:SF34">
    <property type="entry name" value="ARAC-FAMILY TRANSCRIPTIONAL REGULATOR"/>
    <property type="match status" value="1"/>
</dbReference>
<dbReference type="InterPro" id="IPR003313">
    <property type="entry name" value="AraC-bd"/>
</dbReference>
<dbReference type="CDD" id="cd02208">
    <property type="entry name" value="cupin_RmlC-like"/>
    <property type="match status" value="1"/>
</dbReference>
<accession>A0A1H7XSE5</accession>
<protein>
    <submittedName>
        <fullName evidence="5">AraC-type DNA-binding protein</fullName>
    </submittedName>
</protein>
<dbReference type="PROSITE" id="PS01124">
    <property type="entry name" value="HTH_ARAC_FAMILY_2"/>
    <property type="match status" value="1"/>
</dbReference>
<name>A0A1H7XSE5_9BACT</name>
<evidence type="ECO:0000313" key="6">
    <source>
        <dbReference type="Proteomes" id="UP000198984"/>
    </source>
</evidence>
<evidence type="ECO:0000256" key="3">
    <source>
        <dbReference type="ARBA" id="ARBA00023163"/>
    </source>
</evidence>
<dbReference type="InterPro" id="IPR009057">
    <property type="entry name" value="Homeodomain-like_sf"/>
</dbReference>
<dbReference type="Proteomes" id="UP000198984">
    <property type="component" value="Unassembled WGS sequence"/>
</dbReference>
<evidence type="ECO:0000259" key="4">
    <source>
        <dbReference type="PROSITE" id="PS01124"/>
    </source>
</evidence>
<dbReference type="OrthoDB" id="636258at2"/>
<dbReference type="GO" id="GO:0003700">
    <property type="term" value="F:DNA-binding transcription factor activity"/>
    <property type="evidence" value="ECO:0007669"/>
    <property type="project" value="InterPro"/>
</dbReference>
<reference evidence="5 6" key="1">
    <citation type="submission" date="2016-10" db="EMBL/GenBank/DDBJ databases">
        <authorList>
            <person name="de Groot N.N."/>
        </authorList>
    </citation>
    <scope>NUCLEOTIDE SEQUENCE [LARGE SCALE GENOMIC DNA]</scope>
    <source>
        <strain evidence="5 6">DSM 21039</strain>
    </source>
</reference>